<evidence type="ECO:0000313" key="4">
    <source>
        <dbReference type="Proteomes" id="UP000585665"/>
    </source>
</evidence>
<organism evidence="3 4">
    <name type="scientific">Ameyamaea chiangmaiensis</name>
    <dbReference type="NCBI Taxonomy" id="442969"/>
    <lineage>
        <taxon>Bacteria</taxon>
        <taxon>Pseudomonadati</taxon>
        <taxon>Pseudomonadota</taxon>
        <taxon>Alphaproteobacteria</taxon>
        <taxon>Acetobacterales</taxon>
        <taxon>Acetobacteraceae</taxon>
        <taxon>Ameyamaea</taxon>
    </lineage>
</organism>
<dbReference type="AlphaFoldDB" id="A0A850P9Y9"/>
<feature type="compositionally biased region" description="Low complexity" evidence="1">
    <location>
        <begin position="126"/>
        <end position="136"/>
    </location>
</feature>
<evidence type="ECO:0000313" key="3">
    <source>
        <dbReference type="EMBL" id="NVN39773.1"/>
    </source>
</evidence>
<gene>
    <name evidence="3" type="ORF">HUK82_04225</name>
</gene>
<reference evidence="3 4" key="1">
    <citation type="submission" date="2020-06" db="EMBL/GenBank/DDBJ databases">
        <title>Description of novel acetic acid bacteria.</title>
        <authorList>
            <person name="Sombolestani A."/>
        </authorList>
    </citation>
    <scope>NUCLEOTIDE SEQUENCE [LARGE SCALE GENOMIC DNA]</scope>
    <source>
        <strain evidence="3 4">LMG 27010</strain>
    </source>
</reference>
<dbReference type="EMBL" id="JABXXR010000017">
    <property type="protein sequence ID" value="NVN39773.1"/>
    <property type="molecule type" value="Genomic_DNA"/>
</dbReference>
<dbReference type="RefSeq" id="WP_176612757.1">
    <property type="nucleotide sequence ID" value="NZ_JABXXR010000017.1"/>
</dbReference>
<evidence type="ECO:0000259" key="2">
    <source>
        <dbReference type="Pfam" id="PF13464"/>
    </source>
</evidence>
<keyword evidence="4" id="KW-1185">Reference proteome</keyword>
<feature type="non-terminal residue" evidence="3">
    <location>
        <position position="1"/>
    </location>
</feature>
<feature type="domain" description="Cytoskeleton protein RodZ-like C-terminal" evidence="2">
    <location>
        <begin position="24"/>
        <end position="92"/>
    </location>
</feature>
<name>A0A850P9Y9_9PROT</name>
<dbReference type="Proteomes" id="UP000585665">
    <property type="component" value="Unassembled WGS sequence"/>
</dbReference>
<comment type="caution">
    <text evidence="3">The sequence shown here is derived from an EMBL/GenBank/DDBJ whole genome shotgun (WGS) entry which is preliminary data.</text>
</comment>
<proteinExistence type="predicted"/>
<sequence length="136" mass="13521">SVATSAPTADTAAVVPPAPDQVMLHAGAATWVQVKGAGGRVVYDHILQAGDTWPVPAEGGPFVMTVGNAGGLSLSAGTVTTPALGRPGAVRRNVSLDPQGVRDGSVMTQPAPVRTVKPAVPPPVSSSPDPASARSE</sequence>
<protein>
    <submittedName>
        <fullName evidence="3">DUF4115 domain-containing protein</fullName>
    </submittedName>
</protein>
<dbReference type="Pfam" id="PF13464">
    <property type="entry name" value="RodZ_C"/>
    <property type="match status" value="1"/>
</dbReference>
<feature type="region of interest" description="Disordered" evidence="1">
    <location>
        <begin position="82"/>
        <end position="136"/>
    </location>
</feature>
<accession>A0A850P9Y9</accession>
<evidence type="ECO:0000256" key="1">
    <source>
        <dbReference type="SAM" id="MobiDB-lite"/>
    </source>
</evidence>
<dbReference type="InterPro" id="IPR025194">
    <property type="entry name" value="RodZ-like_C"/>
</dbReference>